<evidence type="ECO:0000256" key="2">
    <source>
        <dbReference type="ARBA" id="ARBA00022692"/>
    </source>
</evidence>
<dbReference type="GO" id="GO:0005886">
    <property type="term" value="C:plasma membrane"/>
    <property type="evidence" value="ECO:0007669"/>
    <property type="project" value="UniProtKB-ARBA"/>
</dbReference>
<evidence type="ECO:0000256" key="4">
    <source>
        <dbReference type="ARBA" id="ARBA00023136"/>
    </source>
</evidence>
<dbReference type="CDD" id="cd16914">
    <property type="entry name" value="EcfT"/>
    <property type="match status" value="1"/>
</dbReference>
<dbReference type="EMBL" id="JASODW010000002">
    <property type="protein sequence ID" value="MDK6274642.1"/>
    <property type="molecule type" value="Genomic_DNA"/>
</dbReference>
<dbReference type="RefSeq" id="WP_285332579.1">
    <property type="nucleotide sequence ID" value="NZ_JASODW010000002.1"/>
</dbReference>
<name>A0AAP4C6S6_9MICC</name>
<dbReference type="Proteomes" id="UP001240483">
    <property type="component" value="Unassembled WGS sequence"/>
</dbReference>
<feature type="transmembrane region" description="Helical" evidence="5">
    <location>
        <begin position="101"/>
        <end position="123"/>
    </location>
</feature>
<feature type="transmembrane region" description="Helical" evidence="5">
    <location>
        <begin position="72"/>
        <end position="89"/>
    </location>
</feature>
<comment type="caution">
    <text evidence="6">The sequence shown here is derived from an EMBL/GenBank/DDBJ whole genome shotgun (WGS) entry which is preliminary data.</text>
</comment>
<evidence type="ECO:0000313" key="6">
    <source>
        <dbReference type="EMBL" id="MDK6274642.1"/>
    </source>
</evidence>
<dbReference type="PANTHER" id="PTHR33514:SF13">
    <property type="entry name" value="PROTEIN ABCI12, CHLOROPLASTIC"/>
    <property type="match status" value="1"/>
</dbReference>
<dbReference type="PANTHER" id="PTHR33514">
    <property type="entry name" value="PROTEIN ABCI12, CHLOROPLASTIC"/>
    <property type="match status" value="1"/>
</dbReference>
<gene>
    <name evidence="6" type="ORF">QP116_02600</name>
</gene>
<dbReference type="InterPro" id="IPR003339">
    <property type="entry name" value="ABC/ECF_trnsptr_transmembrane"/>
</dbReference>
<dbReference type="AlphaFoldDB" id="A0AAP4C6S6"/>
<evidence type="ECO:0000256" key="1">
    <source>
        <dbReference type="ARBA" id="ARBA00004141"/>
    </source>
</evidence>
<evidence type="ECO:0000256" key="5">
    <source>
        <dbReference type="SAM" id="Phobius"/>
    </source>
</evidence>
<proteinExistence type="predicted"/>
<protein>
    <submittedName>
        <fullName evidence="6">Energy-coupling factor transporter transmembrane component T</fullName>
    </submittedName>
</protein>
<sequence length="214" mass="23913">MSSSYSLIQAGAAPQNPGVLERLPAGFKFAALFVLSIVTYLIPWMRVQLGLLVAAFLIALLPRIPFMRLVKSLLFSVMIVGLVVAIMAWQQDLTRGIHFGMRLLTLVLLAFAVTASTTFPQMLRVFEKIVAPLRWVGVNTENISMAMALTVRFVPHLMGMYREVREAQIARGLERNAVALIVPLIFRTLKTSEQVAQALDARSFNTQERGNRKR</sequence>
<organism evidence="6 7">
    <name type="scientific">Pseudoglutamicibacter cumminsii</name>
    <dbReference type="NCBI Taxonomy" id="156979"/>
    <lineage>
        <taxon>Bacteria</taxon>
        <taxon>Bacillati</taxon>
        <taxon>Actinomycetota</taxon>
        <taxon>Actinomycetes</taxon>
        <taxon>Micrococcales</taxon>
        <taxon>Micrococcaceae</taxon>
        <taxon>Pseudoglutamicibacter</taxon>
    </lineage>
</organism>
<evidence type="ECO:0000256" key="3">
    <source>
        <dbReference type="ARBA" id="ARBA00022989"/>
    </source>
</evidence>
<reference evidence="6" key="1">
    <citation type="submission" date="2023-05" db="EMBL/GenBank/DDBJ databases">
        <title>Cataloging the Phylogenetic Diversity of Human Bladder Bacteria.</title>
        <authorList>
            <person name="Du J."/>
        </authorList>
    </citation>
    <scope>NUCLEOTIDE SEQUENCE</scope>
    <source>
        <strain evidence="6">UMB9978</strain>
    </source>
</reference>
<keyword evidence="3 5" id="KW-1133">Transmembrane helix</keyword>
<accession>A0AAP4C6S6</accession>
<evidence type="ECO:0000313" key="7">
    <source>
        <dbReference type="Proteomes" id="UP001240483"/>
    </source>
</evidence>
<keyword evidence="4 5" id="KW-0472">Membrane</keyword>
<dbReference type="Pfam" id="PF02361">
    <property type="entry name" value="CbiQ"/>
    <property type="match status" value="1"/>
</dbReference>
<comment type="subcellular location">
    <subcellularLocation>
        <location evidence="1">Membrane</location>
        <topology evidence="1">Multi-pass membrane protein</topology>
    </subcellularLocation>
</comment>
<keyword evidence="2 5" id="KW-0812">Transmembrane</keyword>